<name>A0A7I9VHM7_9BACT</name>
<accession>A0A7I9VHM7</accession>
<gene>
    <name evidence="3" type="ORF">AMYX_05860</name>
</gene>
<feature type="domain" description="DUF438" evidence="2">
    <location>
        <begin position="16"/>
        <end position="81"/>
    </location>
</feature>
<dbReference type="SUPFAM" id="SSF55785">
    <property type="entry name" value="PYP-like sensor domain (PAS domain)"/>
    <property type="match status" value="1"/>
</dbReference>
<reference evidence="4" key="1">
    <citation type="journal article" date="2020" name="Appl. Environ. Microbiol.">
        <title>Diazotrophic Anaeromyxobacter Isolates from Soils.</title>
        <authorList>
            <person name="Masuda Y."/>
            <person name="Yamanaka H."/>
            <person name="Xu Z.X."/>
            <person name="Shiratori Y."/>
            <person name="Aono T."/>
            <person name="Amachi S."/>
            <person name="Senoo K."/>
            <person name="Itoh H."/>
        </authorList>
    </citation>
    <scope>NUCLEOTIDE SEQUENCE [LARGE SCALE GENOMIC DNA]</scope>
    <source>
        <strain evidence="4">R267</strain>
    </source>
</reference>
<dbReference type="InterPro" id="IPR012312">
    <property type="entry name" value="Hemerythrin-like"/>
</dbReference>
<feature type="domain" description="Hemerythrin-like" evidence="1">
    <location>
        <begin position="92"/>
        <end position="230"/>
    </location>
</feature>
<dbReference type="Pfam" id="PF13596">
    <property type="entry name" value="PAS_10"/>
    <property type="match status" value="1"/>
</dbReference>
<evidence type="ECO:0000259" key="1">
    <source>
        <dbReference type="Pfam" id="PF01814"/>
    </source>
</evidence>
<organism evidence="3 4">
    <name type="scientific">Anaeromyxobacter diazotrophicus</name>
    <dbReference type="NCBI Taxonomy" id="2590199"/>
    <lineage>
        <taxon>Bacteria</taxon>
        <taxon>Pseudomonadati</taxon>
        <taxon>Myxococcota</taxon>
        <taxon>Myxococcia</taxon>
        <taxon>Myxococcales</taxon>
        <taxon>Cystobacterineae</taxon>
        <taxon>Anaeromyxobacteraceae</taxon>
        <taxon>Anaeromyxobacter</taxon>
    </lineage>
</organism>
<dbReference type="Gene3D" id="3.30.450.20">
    <property type="entry name" value="PAS domain"/>
    <property type="match status" value="1"/>
</dbReference>
<proteinExistence type="predicted"/>
<evidence type="ECO:0000313" key="4">
    <source>
        <dbReference type="Proteomes" id="UP000503640"/>
    </source>
</evidence>
<dbReference type="EMBL" id="BJTG01000001">
    <property type="protein sequence ID" value="GEJ55845.1"/>
    <property type="molecule type" value="Genomic_DNA"/>
</dbReference>
<dbReference type="PANTHER" id="PTHR39966">
    <property type="entry name" value="BLL2471 PROTEIN-RELATED"/>
    <property type="match status" value="1"/>
</dbReference>
<dbReference type="RefSeq" id="WP_176062714.1">
    <property type="nucleotide sequence ID" value="NZ_BJTG01000001.1"/>
</dbReference>
<dbReference type="Proteomes" id="UP000503640">
    <property type="component" value="Unassembled WGS sequence"/>
</dbReference>
<keyword evidence="4" id="KW-1185">Reference proteome</keyword>
<comment type="caution">
    <text evidence="3">The sequence shown here is derived from an EMBL/GenBank/DDBJ whole genome shotgun (WGS) entry which is preliminary data.</text>
</comment>
<dbReference type="PANTHER" id="PTHR39966:SF3">
    <property type="entry name" value="DUF438 DOMAIN-CONTAINING PROTEIN"/>
    <property type="match status" value="1"/>
</dbReference>
<evidence type="ECO:0008006" key="5">
    <source>
        <dbReference type="Google" id="ProtNLM"/>
    </source>
</evidence>
<dbReference type="Gene3D" id="1.20.120.520">
    <property type="entry name" value="nmb1532 protein domain like"/>
    <property type="match status" value="1"/>
</dbReference>
<sequence length="420" mass="46367">MSELLDHASRPRKDLLKHLILQLHEGAAPQQVQRQLVRLMGLVPYGLVVEVEQELMAEGLPPEEVTRLCHLHGAALEGAIDLVAAPTAPPGHPAHTFRQENAALRRELDALARVRAALDALGGAEPAAEVLLAAREHLNALTDVEKHYLRKEHLLFPYLEKHGVTGPPKVMWAKHDEARALLRGALEALAAAPAGTTAEEARAVFDLAAAPAAQAIRDMAEREEQILLPMSLDTLQELEWWEIARQSDEYGYCLVEPGEGWRPASAPPAPTEPEPSAAGHRLRFATGSFSPRELTALLDALPLDATFVDADDRVRYFTHGKERVFARSRAVLGRKVQYCHPPSSVDTVDRILAGLRSGRHDRAAFWIEKRGRFVHIEYVALRDAAGAYLGCLEVTQDLTEKRALTGEQRLLSWKEEQADG</sequence>
<dbReference type="GO" id="GO:0005886">
    <property type="term" value="C:plasma membrane"/>
    <property type="evidence" value="ECO:0007669"/>
    <property type="project" value="TreeGrafter"/>
</dbReference>
<dbReference type="Pfam" id="PF04282">
    <property type="entry name" value="DUF438"/>
    <property type="match status" value="1"/>
</dbReference>
<dbReference type="InterPro" id="IPR035965">
    <property type="entry name" value="PAS-like_dom_sf"/>
</dbReference>
<dbReference type="InterPro" id="IPR007380">
    <property type="entry name" value="DUF438"/>
</dbReference>
<evidence type="ECO:0000259" key="2">
    <source>
        <dbReference type="Pfam" id="PF04282"/>
    </source>
</evidence>
<dbReference type="Pfam" id="PF01814">
    <property type="entry name" value="Hemerythrin"/>
    <property type="match status" value="1"/>
</dbReference>
<dbReference type="AlphaFoldDB" id="A0A7I9VHM7"/>
<protein>
    <recommendedName>
        <fullName evidence="5">DUF438 domain-containing protein</fullName>
    </recommendedName>
</protein>
<evidence type="ECO:0000313" key="3">
    <source>
        <dbReference type="EMBL" id="GEJ55845.1"/>
    </source>
</evidence>